<comment type="caution">
    <text evidence="3">The sequence shown here is derived from an EMBL/GenBank/DDBJ whole genome shotgun (WGS) entry which is preliminary data.</text>
</comment>
<dbReference type="Gene3D" id="3.40.630.40">
    <property type="entry name" value="Zn-dependent exopeptidases"/>
    <property type="match status" value="1"/>
</dbReference>
<accession>A0A832M309</accession>
<dbReference type="GO" id="GO:0009253">
    <property type="term" value="P:peptidoglycan catabolic process"/>
    <property type="evidence" value="ECO:0007669"/>
    <property type="project" value="InterPro"/>
</dbReference>
<dbReference type="Pfam" id="PF01520">
    <property type="entry name" value="Amidase_3"/>
    <property type="match status" value="1"/>
</dbReference>
<dbReference type="PANTHER" id="PTHR30404">
    <property type="entry name" value="N-ACETYLMURAMOYL-L-ALANINE AMIDASE"/>
    <property type="match status" value="1"/>
</dbReference>
<dbReference type="SUPFAM" id="SSF53187">
    <property type="entry name" value="Zn-dependent exopeptidases"/>
    <property type="match status" value="1"/>
</dbReference>
<dbReference type="Pfam" id="PF11741">
    <property type="entry name" value="AMIN"/>
    <property type="match status" value="1"/>
</dbReference>
<feature type="domain" description="MurNAc-LAA" evidence="2">
    <location>
        <begin position="252"/>
        <end position="361"/>
    </location>
</feature>
<dbReference type="InterPro" id="IPR021731">
    <property type="entry name" value="AMIN_dom"/>
</dbReference>
<evidence type="ECO:0000256" key="1">
    <source>
        <dbReference type="ARBA" id="ARBA00022801"/>
    </source>
</evidence>
<dbReference type="InterPro" id="IPR050695">
    <property type="entry name" value="N-acetylmuramoyl_amidase_3"/>
</dbReference>
<dbReference type="EMBL" id="DSRD01000172">
    <property type="protein sequence ID" value="HGW93163.1"/>
    <property type="molecule type" value="Genomic_DNA"/>
</dbReference>
<evidence type="ECO:0000259" key="2">
    <source>
        <dbReference type="SMART" id="SM00646"/>
    </source>
</evidence>
<sequence length="368" mass="40798">MRQITEVVTVKIRWLFSGLVGFLLLFPSIAEAANLQFWRFDQRNNRLELRTDDGVQPRAQLIYNPTRLVIDLPGTRLGRPKQLEQYGGKVTALRVAQFDRDTTRLVLELSPGYTLDPRQVKFRYTTAQNWTIELPDPEYDPEIASNDDQDDQTLDVPEAPVIPRPSVGGLFPIAPTPRSAPTVPVVPNGQPIVIVDPGHGGPDPGAVGIGGLRETDIVLDISRQVAALLSRQGVSAVLTRDAEYDLGLEPRVQMANRANATVFVSIHANAISMARPDVNGLETYYFNSGKDLADAIHRAVLEETGVRDRRVRQARFYVLRHTRMPSVLVETGFVTGAEDAARLRDPAYRSRMAAAIARGILRYLGRSS</sequence>
<gene>
    <name evidence="3" type="ORF">ENR47_02590</name>
</gene>
<dbReference type="AlphaFoldDB" id="A0A832M309"/>
<dbReference type="GO" id="GO:0008745">
    <property type="term" value="F:N-acetylmuramoyl-L-alanine amidase activity"/>
    <property type="evidence" value="ECO:0007669"/>
    <property type="project" value="InterPro"/>
</dbReference>
<proteinExistence type="predicted"/>
<protein>
    <submittedName>
        <fullName evidence="3">N-acetylmuramoyl-L-alanine amidase</fullName>
    </submittedName>
</protein>
<dbReference type="GO" id="GO:0030288">
    <property type="term" value="C:outer membrane-bounded periplasmic space"/>
    <property type="evidence" value="ECO:0007669"/>
    <property type="project" value="TreeGrafter"/>
</dbReference>
<dbReference type="InterPro" id="IPR002508">
    <property type="entry name" value="MurNAc-LAA_cat"/>
</dbReference>
<dbReference type="PANTHER" id="PTHR30404:SF0">
    <property type="entry name" value="N-ACETYLMURAMOYL-L-ALANINE AMIDASE AMIC"/>
    <property type="match status" value="1"/>
</dbReference>
<evidence type="ECO:0000313" key="3">
    <source>
        <dbReference type="EMBL" id="HGW93163.1"/>
    </source>
</evidence>
<dbReference type="SMART" id="SM00646">
    <property type="entry name" value="Ami_3"/>
    <property type="match status" value="1"/>
</dbReference>
<reference evidence="3" key="1">
    <citation type="journal article" date="2020" name="mSystems">
        <title>Genome- and Community-Level Interaction Insights into Carbon Utilization and Element Cycling Functions of Hydrothermarchaeota in Hydrothermal Sediment.</title>
        <authorList>
            <person name="Zhou Z."/>
            <person name="Liu Y."/>
            <person name="Xu W."/>
            <person name="Pan J."/>
            <person name="Luo Z.H."/>
            <person name="Li M."/>
        </authorList>
    </citation>
    <scope>NUCLEOTIDE SEQUENCE [LARGE SCALE GENOMIC DNA]</scope>
    <source>
        <strain evidence="3">SpSt-402</strain>
    </source>
</reference>
<organism evidence="3">
    <name type="scientific">Oscillatoriales cyanobacterium SpSt-402</name>
    <dbReference type="NCBI Taxonomy" id="2282168"/>
    <lineage>
        <taxon>Bacteria</taxon>
        <taxon>Bacillati</taxon>
        <taxon>Cyanobacteriota</taxon>
        <taxon>Cyanophyceae</taxon>
        <taxon>Oscillatoriophycideae</taxon>
        <taxon>Oscillatoriales</taxon>
    </lineage>
</organism>
<name>A0A832M309_9CYAN</name>
<keyword evidence="1" id="KW-0378">Hydrolase</keyword>
<dbReference type="CDD" id="cd02696">
    <property type="entry name" value="MurNAc-LAA"/>
    <property type="match status" value="1"/>
</dbReference>
<dbReference type="Gene3D" id="2.60.40.3500">
    <property type="match status" value="1"/>
</dbReference>